<gene>
    <name evidence="2" type="ORF">G6F50_016345</name>
</gene>
<evidence type="ECO:0000313" key="3">
    <source>
        <dbReference type="Proteomes" id="UP000740926"/>
    </source>
</evidence>
<accession>A0A9P7C1D8</accession>
<dbReference type="AlphaFoldDB" id="A0A9P7C1D8"/>
<name>A0A9P7C1D8_9FUNG</name>
<keyword evidence="3" id="KW-1185">Reference proteome</keyword>
<evidence type="ECO:0000256" key="1">
    <source>
        <dbReference type="SAM" id="MobiDB-lite"/>
    </source>
</evidence>
<dbReference type="EMBL" id="JAANIU010010160">
    <property type="protein sequence ID" value="KAG1532118.1"/>
    <property type="molecule type" value="Genomic_DNA"/>
</dbReference>
<comment type="caution">
    <text evidence="2">The sequence shown here is derived from an EMBL/GenBank/DDBJ whole genome shotgun (WGS) entry which is preliminary data.</text>
</comment>
<organism evidence="2 3">
    <name type="scientific">Rhizopus delemar</name>
    <dbReference type="NCBI Taxonomy" id="936053"/>
    <lineage>
        <taxon>Eukaryota</taxon>
        <taxon>Fungi</taxon>
        <taxon>Fungi incertae sedis</taxon>
        <taxon>Mucoromycota</taxon>
        <taxon>Mucoromycotina</taxon>
        <taxon>Mucoromycetes</taxon>
        <taxon>Mucorales</taxon>
        <taxon>Mucorineae</taxon>
        <taxon>Rhizopodaceae</taxon>
        <taxon>Rhizopus</taxon>
    </lineage>
</organism>
<feature type="compositionally biased region" description="Basic and acidic residues" evidence="1">
    <location>
        <begin position="1"/>
        <end position="25"/>
    </location>
</feature>
<reference evidence="2 3" key="1">
    <citation type="journal article" date="2020" name="Microb. Genom.">
        <title>Genetic diversity of clinical and environmental Mucorales isolates obtained from an investigation of mucormycosis cases among solid organ transplant recipients.</title>
        <authorList>
            <person name="Nguyen M.H."/>
            <person name="Kaul D."/>
            <person name="Muto C."/>
            <person name="Cheng S.J."/>
            <person name="Richter R.A."/>
            <person name="Bruno V.M."/>
            <person name="Liu G."/>
            <person name="Beyhan S."/>
            <person name="Sundermann A.J."/>
            <person name="Mounaud S."/>
            <person name="Pasculle A.W."/>
            <person name="Nierman W.C."/>
            <person name="Driscoll E."/>
            <person name="Cumbie R."/>
            <person name="Clancy C.J."/>
            <person name="Dupont C.L."/>
        </authorList>
    </citation>
    <scope>NUCLEOTIDE SEQUENCE [LARGE SCALE GENOMIC DNA]</scope>
    <source>
        <strain evidence="2 3">GL24</strain>
    </source>
</reference>
<feature type="region of interest" description="Disordered" evidence="1">
    <location>
        <begin position="1"/>
        <end position="53"/>
    </location>
</feature>
<proteinExistence type="predicted"/>
<protein>
    <submittedName>
        <fullName evidence="2">Uncharacterized protein</fullName>
    </submittedName>
</protein>
<feature type="region of interest" description="Disordered" evidence="1">
    <location>
        <begin position="60"/>
        <end position="79"/>
    </location>
</feature>
<sequence>MLEQAREVRAEHGVGHEDQRDDGQRPAHGASRGFQQADQEDRAHEDGMYSTDKASAMAMIQSYSGMPPGDSHVDLGSRW</sequence>
<evidence type="ECO:0000313" key="2">
    <source>
        <dbReference type="EMBL" id="KAG1532118.1"/>
    </source>
</evidence>
<dbReference type="Proteomes" id="UP000740926">
    <property type="component" value="Unassembled WGS sequence"/>
</dbReference>